<evidence type="ECO:0000256" key="3">
    <source>
        <dbReference type="ARBA" id="ARBA00022801"/>
    </source>
</evidence>
<dbReference type="InterPro" id="IPR006384">
    <property type="entry name" value="HAD_hydro_PyrdxlP_Pase-like"/>
</dbReference>
<evidence type="ECO:0000256" key="1">
    <source>
        <dbReference type="ARBA" id="ARBA00001946"/>
    </source>
</evidence>
<evidence type="ECO:0000313" key="6">
    <source>
        <dbReference type="Proteomes" id="UP001140949"/>
    </source>
</evidence>
<name>A0AAX6FCC9_IRIPA</name>
<comment type="cofactor">
    <cofactor evidence="1">
        <name>Mg(2+)</name>
        <dbReference type="ChEBI" id="CHEBI:18420"/>
    </cofactor>
</comment>
<comment type="caution">
    <text evidence="5">The sequence shown here is derived from an EMBL/GenBank/DDBJ whole genome shotgun (WGS) entry which is preliminary data.</text>
</comment>
<dbReference type="InterPro" id="IPR016965">
    <property type="entry name" value="Pase_PHOSPHO-typ"/>
</dbReference>
<gene>
    <name evidence="5" type="ORF">M6B38_142615</name>
</gene>
<keyword evidence="3" id="KW-0378">Hydrolase</keyword>
<evidence type="ECO:0000256" key="4">
    <source>
        <dbReference type="ARBA" id="ARBA00022842"/>
    </source>
</evidence>
<organism evidence="5 6">
    <name type="scientific">Iris pallida</name>
    <name type="common">Sweet iris</name>
    <dbReference type="NCBI Taxonomy" id="29817"/>
    <lineage>
        <taxon>Eukaryota</taxon>
        <taxon>Viridiplantae</taxon>
        <taxon>Streptophyta</taxon>
        <taxon>Embryophyta</taxon>
        <taxon>Tracheophyta</taxon>
        <taxon>Spermatophyta</taxon>
        <taxon>Magnoliopsida</taxon>
        <taxon>Liliopsida</taxon>
        <taxon>Asparagales</taxon>
        <taxon>Iridaceae</taxon>
        <taxon>Iridoideae</taxon>
        <taxon>Irideae</taxon>
        <taxon>Iris</taxon>
    </lineage>
</organism>
<dbReference type="Pfam" id="PF06888">
    <property type="entry name" value="Put_Phosphatase"/>
    <property type="match status" value="1"/>
</dbReference>
<dbReference type="PANTHER" id="PTHR20889">
    <property type="entry name" value="PHOSPHATASE, ORPHAN 1, 2"/>
    <property type="match status" value="1"/>
</dbReference>
<reference evidence="5" key="1">
    <citation type="journal article" date="2023" name="GigaByte">
        <title>Genome assembly of the bearded iris, Iris pallida Lam.</title>
        <authorList>
            <person name="Bruccoleri R.E."/>
            <person name="Oakeley E.J."/>
            <person name="Faust A.M.E."/>
            <person name="Altorfer M."/>
            <person name="Dessus-Babus S."/>
            <person name="Burckhardt D."/>
            <person name="Oertli M."/>
            <person name="Naumann U."/>
            <person name="Petersen F."/>
            <person name="Wong J."/>
        </authorList>
    </citation>
    <scope>NUCLEOTIDE SEQUENCE</scope>
    <source>
        <strain evidence="5">GSM-AAB239-AS_SAM_17_03QT</strain>
    </source>
</reference>
<dbReference type="PANTHER" id="PTHR20889:SF12">
    <property type="entry name" value="LP01149P"/>
    <property type="match status" value="1"/>
</dbReference>
<dbReference type="InterPro" id="IPR036412">
    <property type="entry name" value="HAD-like_sf"/>
</dbReference>
<dbReference type="Gene3D" id="3.40.50.1000">
    <property type="entry name" value="HAD superfamily/HAD-like"/>
    <property type="match status" value="1"/>
</dbReference>
<dbReference type="NCBIfam" id="TIGR01488">
    <property type="entry name" value="HAD-SF-IB"/>
    <property type="match status" value="1"/>
</dbReference>
<dbReference type="Proteomes" id="UP001140949">
    <property type="component" value="Unassembled WGS sequence"/>
</dbReference>
<proteinExistence type="predicted"/>
<dbReference type="AlphaFoldDB" id="A0AAX6FCC9"/>
<dbReference type="GO" id="GO:0046872">
    <property type="term" value="F:metal ion binding"/>
    <property type="evidence" value="ECO:0007669"/>
    <property type="project" value="UniProtKB-KW"/>
</dbReference>
<accession>A0AAX6FCC9</accession>
<keyword evidence="6" id="KW-1185">Reference proteome</keyword>
<dbReference type="SUPFAM" id="SSF56784">
    <property type="entry name" value="HAD-like"/>
    <property type="match status" value="1"/>
</dbReference>
<keyword evidence="2" id="KW-0479">Metal-binding</keyword>
<dbReference type="NCBIfam" id="TIGR01489">
    <property type="entry name" value="DKMTPPase-SF"/>
    <property type="match status" value="1"/>
</dbReference>
<reference evidence="5" key="2">
    <citation type="submission" date="2023-04" db="EMBL/GenBank/DDBJ databases">
        <authorList>
            <person name="Bruccoleri R.E."/>
            <person name="Oakeley E.J."/>
            <person name="Faust A.-M."/>
            <person name="Dessus-Babus S."/>
            <person name="Altorfer M."/>
            <person name="Burckhardt D."/>
            <person name="Oertli M."/>
            <person name="Naumann U."/>
            <person name="Petersen F."/>
            <person name="Wong J."/>
        </authorList>
    </citation>
    <scope>NUCLEOTIDE SEQUENCE</scope>
    <source>
        <strain evidence="5">GSM-AAB239-AS_SAM_17_03QT</strain>
        <tissue evidence="5">Leaf</tissue>
    </source>
</reference>
<evidence type="ECO:0000313" key="5">
    <source>
        <dbReference type="EMBL" id="KAJ6813671.1"/>
    </source>
</evidence>
<dbReference type="GO" id="GO:0016791">
    <property type="term" value="F:phosphatase activity"/>
    <property type="evidence" value="ECO:0007669"/>
    <property type="project" value="InterPro"/>
</dbReference>
<sequence length="213" mass="23949">MDNNYYGLINCRCELRVVSDANRFFIETILKHHGILGCFTEINTNPSYVDEDGKLRIFPYHHFTATTCSHGCNLCPPNMCKGKIIERIQAASGGEGGKKQMIYIGDGKGDYCPSLRLRSGDIVMPRKNYPVWELITSNIQLIEAEVHEWSDAEEQQRILLQLIDRISIAAAADHSSRLLLPDCKLETTATTKTTTTMTMSHEALLPQALPVRH</sequence>
<protein>
    <submittedName>
        <fullName evidence="5">Inorganic pyrophosphatase 1-like</fullName>
    </submittedName>
</protein>
<dbReference type="InterPro" id="IPR023214">
    <property type="entry name" value="HAD_sf"/>
</dbReference>
<evidence type="ECO:0000256" key="2">
    <source>
        <dbReference type="ARBA" id="ARBA00022723"/>
    </source>
</evidence>
<dbReference type="EMBL" id="JANAVB010030220">
    <property type="protein sequence ID" value="KAJ6813671.1"/>
    <property type="molecule type" value="Genomic_DNA"/>
</dbReference>
<keyword evidence="4" id="KW-0460">Magnesium</keyword>